<dbReference type="AlphaFoldDB" id="A0A1H9RT10"/>
<feature type="domain" description="DUF7482" evidence="2">
    <location>
        <begin position="41"/>
        <end position="168"/>
    </location>
</feature>
<dbReference type="OrthoDB" id="8588290at2"/>
<reference evidence="3 4" key="1">
    <citation type="submission" date="2016-10" db="EMBL/GenBank/DDBJ databases">
        <authorList>
            <person name="de Groot N.N."/>
        </authorList>
    </citation>
    <scope>NUCLEOTIDE SEQUENCE [LARGE SCALE GENOMIC DNA]</scope>
    <source>
        <strain evidence="3 4">ATCC 35958</strain>
    </source>
</reference>
<dbReference type="Pfam" id="PF24298">
    <property type="entry name" value="DUF7482"/>
    <property type="match status" value="1"/>
</dbReference>
<gene>
    <name evidence="3" type="ORF">SAMN02982919_02957</name>
</gene>
<protein>
    <recommendedName>
        <fullName evidence="2">DUF7482 domain-containing protein</fullName>
    </recommendedName>
</protein>
<feature type="signal peptide" evidence="1">
    <location>
        <begin position="1"/>
        <end position="20"/>
    </location>
</feature>
<evidence type="ECO:0000313" key="3">
    <source>
        <dbReference type="EMBL" id="SER75980.1"/>
    </source>
</evidence>
<sequence>MRYLPLVFATAGLCFLTACSSPPVATSSAEVVLPLNHAWVDGNKVGYVTTDISDAAMAQDAGVNYVPRLSKAAAQTGNNSLLERVYKFPNGEQITIFQSAPRPTGAANIVSEYSPLWRMALVRWLQPERVRELKSEAELLSAEDAGEVSIQVTQIVVNCPVVRGADGQALQGVR</sequence>
<dbReference type="RefSeq" id="WP_091458943.1">
    <property type="nucleotide sequence ID" value="NZ_FOGD01000014.1"/>
</dbReference>
<feature type="chain" id="PRO_5011594300" description="DUF7482 domain-containing protein" evidence="1">
    <location>
        <begin position="21"/>
        <end position="174"/>
    </location>
</feature>
<organism evidence="3 4">
    <name type="scientific">Giesbergeria anulus</name>
    <dbReference type="NCBI Taxonomy" id="180197"/>
    <lineage>
        <taxon>Bacteria</taxon>
        <taxon>Pseudomonadati</taxon>
        <taxon>Pseudomonadota</taxon>
        <taxon>Betaproteobacteria</taxon>
        <taxon>Burkholderiales</taxon>
        <taxon>Comamonadaceae</taxon>
        <taxon>Giesbergeria</taxon>
    </lineage>
</organism>
<evidence type="ECO:0000313" key="4">
    <source>
        <dbReference type="Proteomes" id="UP000199766"/>
    </source>
</evidence>
<accession>A0A1H9RT10</accession>
<dbReference type="Proteomes" id="UP000199766">
    <property type="component" value="Unassembled WGS sequence"/>
</dbReference>
<keyword evidence="1" id="KW-0732">Signal</keyword>
<name>A0A1H9RT10_9BURK</name>
<proteinExistence type="predicted"/>
<evidence type="ECO:0000259" key="2">
    <source>
        <dbReference type="Pfam" id="PF24298"/>
    </source>
</evidence>
<dbReference type="InterPro" id="IPR055905">
    <property type="entry name" value="DUF7482"/>
</dbReference>
<keyword evidence="4" id="KW-1185">Reference proteome</keyword>
<evidence type="ECO:0000256" key="1">
    <source>
        <dbReference type="SAM" id="SignalP"/>
    </source>
</evidence>
<dbReference type="EMBL" id="FOGD01000014">
    <property type="protein sequence ID" value="SER75980.1"/>
    <property type="molecule type" value="Genomic_DNA"/>
</dbReference>
<dbReference type="PROSITE" id="PS51257">
    <property type="entry name" value="PROKAR_LIPOPROTEIN"/>
    <property type="match status" value="1"/>
</dbReference>
<dbReference type="STRING" id="180197.SAMN02982919_02957"/>